<dbReference type="CDD" id="cd17039">
    <property type="entry name" value="Ubl_ubiquitin_like"/>
    <property type="match status" value="1"/>
</dbReference>
<evidence type="ECO:0000259" key="1">
    <source>
        <dbReference type="PROSITE" id="PS50053"/>
    </source>
</evidence>
<dbReference type="SMART" id="SM00213">
    <property type="entry name" value="UBQ"/>
    <property type="match status" value="1"/>
</dbReference>
<dbReference type="Pfam" id="PF17978">
    <property type="entry name" value="zf-RING_14"/>
    <property type="match status" value="1"/>
</dbReference>
<dbReference type="InterPro" id="IPR029071">
    <property type="entry name" value="Ubiquitin-like_domsf"/>
</dbReference>
<reference evidence="2 3" key="1">
    <citation type="submission" date="2018-11" db="EMBL/GenBank/DDBJ databases">
        <authorList>
            <consortium name="Pathogen Informatics"/>
        </authorList>
    </citation>
    <scope>NUCLEOTIDE SEQUENCE [LARGE SCALE GENOMIC DNA]</scope>
</reference>
<dbReference type="SUPFAM" id="SSF54236">
    <property type="entry name" value="Ubiquitin-like"/>
    <property type="match status" value="1"/>
</dbReference>
<dbReference type="AlphaFoldDB" id="A0A3P7LWN0"/>
<proteinExistence type="predicted"/>
<dbReference type="EMBL" id="UYRU01049527">
    <property type="protein sequence ID" value="VDN10611.1"/>
    <property type="molecule type" value="Genomic_DNA"/>
</dbReference>
<dbReference type="PROSITE" id="PS50053">
    <property type="entry name" value="UBIQUITIN_2"/>
    <property type="match status" value="1"/>
</dbReference>
<dbReference type="InterPro" id="IPR041170">
    <property type="entry name" value="Znf-RING_14"/>
</dbReference>
<evidence type="ECO:0000313" key="2">
    <source>
        <dbReference type="EMBL" id="VDN10611.1"/>
    </source>
</evidence>
<accession>A0A3P7LWN0</accession>
<dbReference type="Gene3D" id="3.10.20.90">
    <property type="entry name" value="Phosphatidylinositol 3-kinase Catalytic Subunit, Chain A, domain 1"/>
    <property type="match status" value="1"/>
</dbReference>
<sequence>MLLKFRFEDKTVDLDADENWNMLFLKQRVSMELEIDSQVHFLAFKGTQLDEWDKVSTHNFQDGDILEVYTRGTFRHFYVLCYICNTVVPAVITIHCDTCKSSDFSALPTSSLLNHCKVSGGHILCLDCFRSYAESYLDNRNFKLIPQLGYTLGCPVGCPDVYISDTHHFRILGSQFYSRYKEIAAHQVCYTDNFCNCPRCDTCWEIPSEPGSLHWVFCEGPFGCGVEFCTRCRNFVRPRTVNTDDNPKFSCFCDAPEMEAEAGETQSTGTDNVTWKGVILGPLEIASRCLIASTCKRCPARCDVWVERIAELLAALKTYIQGIPSHWRRKAHSDRACLISNLSVIVDLYALKYGSANQDLIGTMRESNVVTKTFDVAQSDVADSGDNGVPEIRDDYGFLEELRSSEKSHFLKVPSTFLLLFQPF</sequence>
<feature type="domain" description="Ubiquitin-like" evidence="1">
    <location>
        <begin position="1"/>
        <end position="71"/>
    </location>
</feature>
<dbReference type="Pfam" id="PF00240">
    <property type="entry name" value="ubiquitin"/>
    <property type="match status" value="1"/>
</dbReference>
<protein>
    <recommendedName>
        <fullName evidence="1">Ubiquitin-like domain-containing protein</fullName>
    </recommendedName>
</protein>
<evidence type="ECO:0000313" key="3">
    <source>
        <dbReference type="Proteomes" id="UP000281553"/>
    </source>
</evidence>
<gene>
    <name evidence="2" type="ORF">DILT_LOCUS6442</name>
</gene>
<name>A0A3P7LWN0_DIBLA</name>
<organism evidence="2 3">
    <name type="scientific">Dibothriocephalus latus</name>
    <name type="common">Fish tapeworm</name>
    <name type="synonym">Diphyllobothrium latum</name>
    <dbReference type="NCBI Taxonomy" id="60516"/>
    <lineage>
        <taxon>Eukaryota</taxon>
        <taxon>Metazoa</taxon>
        <taxon>Spiralia</taxon>
        <taxon>Lophotrochozoa</taxon>
        <taxon>Platyhelminthes</taxon>
        <taxon>Cestoda</taxon>
        <taxon>Eucestoda</taxon>
        <taxon>Diphyllobothriidea</taxon>
        <taxon>Diphyllobothriidae</taxon>
        <taxon>Dibothriocephalus</taxon>
    </lineage>
</organism>
<dbReference type="OrthoDB" id="1431934at2759"/>
<dbReference type="InterPro" id="IPR000626">
    <property type="entry name" value="Ubiquitin-like_dom"/>
</dbReference>
<dbReference type="Proteomes" id="UP000281553">
    <property type="component" value="Unassembled WGS sequence"/>
</dbReference>
<keyword evidence="3" id="KW-1185">Reference proteome</keyword>